<evidence type="ECO:0000256" key="1">
    <source>
        <dbReference type="SAM" id="MobiDB-lite"/>
    </source>
</evidence>
<organism evidence="2 3">
    <name type="scientific">Sphingomonas guangdongensis</name>
    <dbReference type="NCBI Taxonomy" id="1141890"/>
    <lineage>
        <taxon>Bacteria</taxon>
        <taxon>Pseudomonadati</taxon>
        <taxon>Pseudomonadota</taxon>
        <taxon>Alphaproteobacteria</taxon>
        <taxon>Sphingomonadales</taxon>
        <taxon>Sphingomonadaceae</taxon>
        <taxon>Sphingomonas</taxon>
    </lineage>
</organism>
<feature type="region of interest" description="Disordered" evidence="1">
    <location>
        <begin position="1"/>
        <end position="33"/>
    </location>
</feature>
<reference evidence="2 3" key="1">
    <citation type="submission" date="2017-07" db="EMBL/GenBank/DDBJ databases">
        <authorList>
            <person name="Sun Z.S."/>
            <person name="Albrecht U."/>
            <person name="Echele G."/>
            <person name="Lee C.C."/>
        </authorList>
    </citation>
    <scope>NUCLEOTIDE SEQUENCE [LARGE SCALE GENOMIC DNA]</scope>
    <source>
        <strain evidence="2 3">CGMCC 1.12672</strain>
    </source>
</reference>
<accession>A0A285QX22</accession>
<sequence length="33" mass="3579">MSGMTGTELAQHPAERHSRTPTLIIPGYADLVQ</sequence>
<proteinExistence type="predicted"/>
<evidence type="ECO:0000313" key="3">
    <source>
        <dbReference type="Proteomes" id="UP000219494"/>
    </source>
</evidence>
<protein>
    <submittedName>
        <fullName evidence="2">Uncharacterized protein</fullName>
    </submittedName>
</protein>
<dbReference type="Proteomes" id="UP000219494">
    <property type="component" value="Unassembled WGS sequence"/>
</dbReference>
<dbReference type="AlphaFoldDB" id="A0A285QX22"/>
<name>A0A285QX22_9SPHN</name>
<evidence type="ECO:0000313" key="2">
    <source>
        <dbReference type="EMBL" id="SOB86376.1"/>
    </source>
</evidence>
<gene>
    <name evidence="2" type="ORF">SAMN06297144_1481</name>
</gene>
<dbReference type="EMBL" id="OBMI01000002">
    <property type="protein sequence ID" value="SOB86376.1"/>
    <property type="molecule type" value="Genomic_DNA"/>
</dbReference>
<keyword evidence="3" id="KW-1185">Reference proteome</keyword>